<evidence type="ECO:0000256" key="8">
    <source>
        <dbReference type="ARBA" id="ARBA00048723"/>
    </source>
</evidence>
<dbReference type="NCBIfam" id="TIGR03376">
    <property type="entry name" value="glycerol3P_DH"/>
    <property type="match status" value="1"/>
</dbReference>
<feature type="binding site" evidence="11">
    <location>
        <position position="301"/>
    </location>
    <ligand>
        <name>NAD(+)</name>
        <dbReference type="ChEBI" id="CHEBI:57540"/>
    </ligand>
</feature>
<dbReference type="InterPro" id="IPR036291">
    <property type="entry name" value="NAD(P)-bd_dom_sf"/>
</dbReference>
<feature type="binding site" evidence="10">
    <location>
        <position position="120"/>
    </location>
    <ligand>
        <name>substrate</name>
    </ligand>
</feature>
<evidence type="ECO:0000256" key="7">
    <source>
        <dbReference type="ARBA" id="ARBA00037527"/>
    </source>
</evidence>
<feature type="active site" description="Proton acceptor" evidence="9">
    <location>
        <position position="236"/>
    </location>
</feature>
<keyword evidence="6 11" id="KW-0520">NAD</keyword>
<dbReference type="InterPro" id="IPR017751">
    <property type="entry name" value="G3P_DH_NAD-dep_euk"/>
</dbReference>
<keyword evidence="4" id="KW-0963">Cytoplasm</keyword>
<evidence type="ECO:0000256" key="10">
    <source>
        <dbReference type="PIRSR" id="PIRSR000114-2"/>
    </source>
</evidence>
<feature type="domain" description="Glycerol-3-phosphate dehydrogenase NAD-dependent N-terminal" evidence="14">
    <location>
        <begin position="5"/>
        <end position="172"/>
    </location>
</feature>
<dbReference type="GO" id="GO:0046168">
    <property type="term" value="P:glycerol-3-phosphate catabolic process"/>
    <property type="evidence" value="ECO:0007669"/>
    <property type="project" value="UniProtKB-UniRule"/>
</dbReference>
<comment type="subunit">
    <text evidence="3">Homodimer.</text>
</comment>
<dbReference type="PROSITE" id="PS00957">
    <property type="entry name" value="NAD_G3PDH"/>
    <property type="match status" value="1"/>
</dbReference>
<sequence length="381" mass="41187">MAGKKVCIIGSGNWGSAIAKIVGGNAAQLARFDPRVTMWVFEEDIGGRKLTEIINTQHENVKYLPGHKLPPNVVAVPDVVQAAVDADILIFVVPHQFIGKICDQLKGHLKANAIGISLIKGVDEGPNGLKLISEVIGERLGIPMSVLMGANIASEVADEKFCETTIGCKDQAQGQLLKELMQTPNFRITVVQEVDTVEICGALKGPCVPCHLLQTPNFRITVVQEVDTVEICGALKNVVAVGAGFCDGLGFGDNTKAAVIRLGLMEMIAFAKLFCRGPVSPATFLESCGVADLITTCYGGRNRKVAEAFARSGKSIEQLEKEMLNGQKLQGPQTARELHSILQHKGLVDKFPLFTAVYRVCYESQPVGEFIRCLQNHPEHM</sequence>
<feature type="binding site" evidence="10">
    <location>
        <begin position="301"/>
        <end position="302"/>
    </location>
    <ligand>
        <name>substrate</name>
    </ligand>
</feature>
<feature type="binding site" evidence="11">
    <location>
        <position position="41"/>
    </location>
    <ligand>
        <name>NAD(+)</name>
        <dbReference type="ChEBI" id="CHEBI:57540"/>
    </ligand>
</feature>
<evidence type="ECO:0000256" key="2">
    <source>
        <dbReference type="ARBA" id="ARBA00011009"/>
    </source>
</evidence>
<feature type="binding site" evidence="11">
    <location>
        <begin position="10"/>
        <end position="15"/>
    </location>
    <ligand>
        <name>NAD(+)</name>
        <dbReference type="ChEBI" id="CHEBI:57540"/>
    </ligand>
</feature>
<dbReference type="GO" id="GO:0005975">
    <property type="term" value="P:carbohydrate metabolic process"/>
    <property type="evidence" value="ECO:0007669"/>
    <property type="project" value="InterPro"/>
</dbReference>
<dbReference type="GO" id="GO:0051287">
    <property type="term" value="F:NAD binding"/>
    <property type="evidence" value="ECO:0007669"/>
    <property type="project" value="UniProtKB-UniRule"/>
</dbReference>
<proteinExistence type="evidence at transcript level"/>
<evidence type="ECO:0000259" key="14">
    <source>
        <dbReference type="Pfam" id="PF01210"/>
    </source>
</evidence>
<comment type="catalytic activity">
    <reaction evidence="8">
        <text>sn-glycerol 3-phosphate + NAD(+) = dihydroxyacetone phosphate + NADH + H(+)</text>
        <dbReference type="Rhea" id="RHEA:11092"/>
        <dbReference type="ChEBI" id="CHEBI:15378"/>
        <dbReference type="ChEBI" id="CHEBI:57540"/>
        <dbReference type="ChEBI" id="CHEBI:57597"/>
        <dbReference type="ChEBI" id="CHEBI:57642"/>
        <dbReference type="ChEBI" id="CHEBI:57945"/>
        <dbReference type="EC" id="1.1.1.8"/>
    </reaction>
    <physiologicalReaction direction="left-to-right" evidence="8">
        <dbReference type="Rhea" id="RHEA:11093"/>
    </physiologicalReaction>
</comment>
<feature type="binding site" evidence="11">
    <location>
        <position position="97"/>
    </location>
    <ligand>
        <name>NAD(+)</name>
        <dbReference type="ChEBI" id="CHEBI:57540"/>
    </ligand>
</feature>
<dbReference type="AlphaFoldDB" id="K9IJG7"/>
<dbReference type="Gene3D" id="1.10.1040.10">
    <property type="entry name" value="N-(1-d-carboxylethyl)-l-norvaline Dehydrogenase, domain 2"/>
    <property type="match status" value="1"/>
</dbReference>
<dbReference type="PRINTS" id="PR00077">
    <property type="entry name" value="GPDHDRGNASE"/>
</dbReference>
<dbReference type="PIRSF" id="PIRSF000114">
    <property type="entry name" value="Glycerol-3-P_dh"/>
    <property type="match status" value="1"/>
</dbReference>
<reference evidence="16" key="1">
    <citation type="submission" date="2012-11" db="EMBL/GenBank/DDBJ databases">
        <title>The Vampirome: Transcriptome and Proteome Analysis of the Submandibular and Accessory Glands of the Vampire Bat and Vector of Human Rabies, Desmodus rotundus.</title>
        <authorList>
            <person name="Francischetti I.M.B."/>
            <person name="Assumpcao T.C.F."/>
            <person name="Ma D."/>
            <person name="Vicente E.C."/>
            <person name="Ribeiro J.M.C."/>
        </authorList>
    </citation>
    <scope>NUCLEOTIDE SEQUENCE</scope>
    <source>
        <tissue evidence="16">Salivary gland</tissue>
    </source>
</reference>
<evidence type="ECO:0000313" key="16">
    <source>
        <dbReference type="EMBL" id="JAA46958.1"/>
    </source>
</evidence>
<evidence type="ECO:0000256" key="6">
    <source>
        <dbReference type="ARBA" id="ARBA00023027"/>
    </source>
</evidence>
<dbReference type="InterPro" id="IPR006168">
    <property type="entry name" value="G3P_DH_NAD-dep"/>
</dbReference>
<comment type="function">
    <text evidence="7">Has glycerol-3-phosphate dehydrogenase activity.</text>
</comment>
<dbReference type="GO" id="GO:0042803">
    <property type="term" value="F:protein homodimerization activity"/>
    <property type="evidence" value="ECO:0007669"/>
    <property type="project" value="InterPro"/>
</dbReference>
<evidence type="ECO:0000256" key="4">
    <source>
        <dbReference type="ARBA" id="ARBA00022490"/>
    </source>
</evidence>
<dbReference type="GO" id="GO:0141152">
    <property type="term" value="F:glycerol-3-phosphate dehydrogenase (NAD+) activity"/>
    <property type="evidence" value="ECO:0007669"/>
    <property type="project" value="UniProtKB-UniRule"/>
</dbReference>
<name>K9IJG7_DESRO</name>
<dbReference type="InterPro" id="IPR008927">
    <property type="entry name" value="6-PGluconate_DH-like_C_sf"/>
</dbReference>
<dbReference type="SUPFAM" id="SSF48179">
    <property type="entry name" value="6-phosphogluconate dehydrogenase C-terminal domain-like"/>
    <property type="match status" value="1"/>
</dbReference>
<protein>
    <recommendedName>
        <fullName evidence="13">Glycerol-3-phosphate dehydrogenase [NAD(+)]</fullName>
        <ecNumber evidence="13">1.1.1.8</ecNumber>
    </recommendedName>
</protein>
<dbReference type="EMBL" id="GABZ01006567">
    <property type="protein sequence ID" value="JAA46958.1"/>
    <property type="molecule type" value="mRNA"/>
</dbReference>
<dbReference type="Gene3D" id="3.40.50.720">
    <property type="entry name" value="NAD(P)-binding Rossmann-like Domain"/>
    <property type="match status" value="1"/>
</dbReference>
<dbReference type="PANTHER" id="PTHR11728:SF32">
    <property type="entry name" value="GLYCEROL-3-PHOSPHATE DEHYDROGENASE [NAD(+)], CYTOPLASMIC"/>
    <property type="match status" value="1"/>
</dbReference>
<accession>K9IJG7</accession>
<comment type="subcellular location">
    <subcellularLocation>
        <location evidence="1">Cytoplasm</location>
    </subcellularLocation>
</comment>
<evidence type="ECO:0000256" key="1">
    <source>
        <dbReference type="ARBA" id="ARBA00004496"/>
    </source>
</evidence>
<dbReference type="SUPFAM" id="SSF51735">
    <property type="entry name" value="NAD(P)-binding Rossmann-fold domains"/>
    <property type="match status" value="1"/>
</dbReference>
<dbReference type="InterPro" id="IPR006109">
    <property type="entry name" value="G3P_DH_NAD-dep_C"/>
</dbReference>
<dbReference type="Pfam" id="PF01210">
    <property type="entry name" value="NAD_Gly3P_dh_N"/>
    <property type="match status" value="1"/>
</dbReference>
<dbReference type="GO" id="GO:0005829">
    <property type="term" value="C:cytosol"/>
    <property type="evidence" value="ECO:0007669"/>
    <property type="project" value="TreeGrafter"/>
</dbReference>
<comment type="similarity">
    <text evidence="2 12">Belongs to the NAD-dependent glycerol-3-phosphate dehydrogenase family.</text>
</comment>
<evidence type="ECO:0000256" key="11">
    <source>
        <dbReference type="PIRSR" id="PIRSR000114-3"/>
    </source>
</evidence>
<dbReference type="PANTHER" id="PTHR11728">
    <property type="entry name" value="GLYCEROL-3-PHOSPHATE DEHYDROGENASE"/>
    <property type="match status" value="1"/>
</dbReference>
<dbReference type="FunFam" id="1.10.1040.10:FF:000084">
    <property type="entry name" value="Glycerol-3-phosphate dehydrogenase [NAD(+)], cytoplasmic"/>
    <property type="match status" value="1"/>
</dbReference>
<evidence type="ECO:0000259" key="15">
    <source>
        <dbReference type="Pfam" id="PF07479"/>
    </source>
</evidence>
<dbReference type="InterPro" id="IPR013328">
    <property type="entry name" value="6PGD_dom2"/>
</dbReference>
<feature type="binding site" evidence="11">
    <location>
        <position position="330"/>
    </location>
    <ligand>
        <name>NAD(+)</name>
        <dbReference type="ChEBI" id="CHEBI:57540"/>
    </ligand>
</feature>
<evidence type="ECO:0000256" key="9">
    <source>
        <dbReference type="PIRSR" id="PIRSR000114-1"/>
    </source>
</evidence>
<evidence type="ECO:0000256" key="13">
    <source>
        <dbReference type="RuleBase" id="RU361243"/>
    </source>
</evidence>
<dbReference type="FunFam" id="3.40.50.720:FF:000088">
    <property type="entry name" value="Glycerol-3-phosphate dehydrogenase [NAD(+)]"/>
    <property type="match status" value="1"/>
</dbReference>
<feature type="domain" description="Glycerol-3-phosphate dehydrogenase NAD-dependent C-terminal" evidence="15">
    <location>
        <begin position="226"/>
        <end position="371"/>
    </location>
</feature>
<feature type="binding site" evidence="11">
    <location>
        <position position="153"/>
    </location>
    <ligand>
        <name>NAD(+)</name>
        <dbReference type="ChEBI" id="CHEBI:57540"/>
    </ligand>
</feature>
<feature type="binding site" evidence="11">
    <location>
        <position position="328"/>
    </location>
    <ligand>
        <name>NAD(+)</name>
        <dbReference type="ChEBI" id="CHEBI:57540"/>
    </ligand>
</feature>
<keyword evidence="5 12" id="KW-0560">Oxidoreductase</keyword>
<dbReference type="InterPro" id="IPR011128">
    <property type="entry name" value="G3P_DH_NAD-dep_N"/>
</dbReference>
<evidence type="ECO:0000256" key="12">
    <source>
        <dbReference type="RuleBase" id="RU000437"/>
    </source>
</evidence>
<evidence type="ECO:0000256" key="5">
    <source>
        <dbReference type="ARBA" id="ARBA00023002"/>
    </source>
</evidence>
<dbReference type="Pfam" id="PF07479">
    <property type="entry name" value="NAD_Gly3P_dh_C"/>
    <property type="match status" value="1"/>
</dbReference>
<dbReference type="EC" id="1.1.1.8" evidence="13"/>
<organism evidence="16">
    <name type="scientific">Desmodus rotundus</name>
    <name type="common">Vampire bat</name>
    <dbReference type="NCBI Taxonomy" id="9430"/>
    <lineage>
        <taxon>Eukaryota</taxon>
        <taxon>Metazoa</taxon>
        <taxon>Chordata</taxon>
        <taxon>Craniata</taxon>
        <taxon>Vertebrata</taxon>
        <taxon>Euteleostomi</taxon>
        <taxon>Mammalia</taxon>
        <taxon>Eutheria</taxon>
        <taxon>Laurasiatheria</taxon>
        <taxon>Chiroptera</taxon>
        <taxon>Yangochiroptera</taxon>
        <taxon>Phyllostomidae</taxon>
        <taxon>Desmodontinae</taxon>
        <taxon>Desmodus</taxon>
    </lineage>
</organism>
<evidence type="ECO:0000256" key="3">
    <source>
        <dbReference type="ARBA" id="ARBA00011738"/>
    </source>
</evidence>